<evidence type="ECO:0000256" key="1">
    <source>
        <dbReference type="SAM" id="SignalP"/>
    </source>
</evidence>
<gene>
    <name evidence="2" type="ORF">CMN54_12810</name>
</gene>
<name>A0A2D6YM69_9DELT</name>
<evidence type="ECO:0008006" key="4">
    <source>
        <dbReference type="Google" id="ProtNLM"/>
    </source>
</evidence>
<feature type="chain" id="PRO_5014990816" description="DUF3570 domain-containing protein" evidence="1">
    <location>
        <begin position="23"/>
        <end position="764"/>
    </location>
</feature>
<dbReference type="Proteomes" id="UP000226525">
    <property type="component" value="Unassembled WGS sequence"/>
</dbReference>
<keyword evidence="1" id="KW-0732">Signal</keyword>
<proteinExistence type="predicted"/>
<sequence length="764" mass="88596">MHRQLLGVTCLFSWMLSLPVLAQDTHYSPALTSSIEITEQHRIIPEELKKFIPEPDRFKYLPKELQNRLIVQLKEMIDAEKVWAQQIATPTESSFPDQQSSRSQFEKNIEQISSTLLSQYPLHQKFEKLSSHRTNLEAQFQKAIEQGDAKLVWVLDAQLSGLESILLLMKLTPSRVKSVLDTTEFSAKNSIIKDLEMIPAVEPDSIAEQKISLQDKTSQNEEISLIPSLTEDPLGLDEDPFASSANVDELGLNEDPFAEVDTTEEDLGLNENPFTDGAGEDPLGLDEDPFAVAEPTTVILESSDTEGTPEKESRASVTEQQQEANDFQVKVQFSHAVTTTFGTGEIRGLYQIDPEFENLSEYTFGTTYEQKIHVQTSPKLYNYARLSVNFTQHYERNKEQFLDSYFTIREIYSNYQDEHHQLRWGTQIFELGKLDFDSPIDVLHLQEITALLSLDLENSKEALPSLRYRWLGQDQTVTLILLPLRPSTLGMRFTELRESMEAQEDGDRDDGSSLRDYFGLQYQWFASSYDLRFSYFHWFDQDSSITFDYEPTQEVVVENGFEERRSSFEKLADNYTERESKLDFLTLEGDVSWEGLVWKFDLGYFLQKNLYSYEIDENRNLYFRTVRSPYHALATSLETRIKQIFLLGAYSLRYFTDVPGNTHAVRYENKETLQQNQRQLARHQFSGIAVIPWSNEIQFRFVAYRTFPFEQTGLLHMTVWDEPINNTQWSLKFLRYITPVQKMLNSEVTATQIFISYRKQFHSS</sequence>
<protein>
    <recommendedName>
        <fullName evidence="4">DUF3570 domain-containing protein</fullName>
    </recommendedName>
</protein>
<feature type="signal peptide" evidence="1">
    <location>
        <begin position="1"/>
        <end position="22"/>
    </location>
</feature>
<dbReference type="EMBL" id="NZEX01000152">
    <property type="protein sequence ID" value="MAH64298.1"/>
    <property type="molecule type" value="Genomic_DNA"/>
</dbReference>
<accession>A0A2D6YM69</accession>
<dbReference type="AlphaFoldDB" id="A0A2D6YM69"/>
<comment type="caution">
    <text evidence="2">The sequence shown here is derived from an EMBL/GenBank/DDBJ whole genome shotgun (WGS) entry which is preliminary data.</text>
</comment>
<organism evidence="2 3">
    <name type="scientific">SAR324 cluster bacterium</name>
    <dbReference type="NCBI Taxonomy" id="2024889"/>
    <lineage>
        <taxon>Bacteria</taxon>
        <taxon>Deltaproteobacteria</taxon>
        <taxon>SAR324 cluster</taxon>
    </lineage>
</organism>
<evidence type="ECO:0000313" key="2">
    <source>
        <dbReference type="EMBL" id="MAH64298.1"/>
    </source>
</evidence>
<evidence type="ECO:0000313" key="3">
    <source>
        <dbReference type="Proteomes" id="UP000226525"/>
    </source>
</evidence>
<reference evidence="3" key="1">
    <citation type="submission" date="2017-09" db="EMBL/GenBank/DDBJ databases">
        <title>The Reconstruction of 2,631 Draft Metagenome-Assembled Genomes from the Global Oceans.</title>
        <authorList>
            <person name="Tully B.J."/>
            <person name="Graham E.D."/>
            <person name="Heidelberg J.F."/>
        </authorList>
    </citation>
    <scope>NUCLEOTIDE SEQUENCE [LARGE SCALE GENOMIC DNA]</scope>
</reference>